<organism evidence="1 2">
    <name type="scientific">Grifola frondosa</name>
    <name type="common">Maitake</name>
    <name type="synonym">Polyporus frondosus</name>
    <dbReference type="NCBI Taxonomy" id="5627"/>
    <lineage>
        <taxon>Eukaryota</taxon>
        <taxon>Fungi</taxon>
        <taxon>Dikarya</taxon>
        <taxon>Basidiomycota</taxon>
        <taxon>Agaricomycotina</taxon>
        <taxon>Agaricomycetes</taxon>
        <taxon>Polyporales</taxon>
        <taxon>Grifolaceae</taxon>
        <taxon>Grifola</taxon>
    </lineage>
</organism>
<dbReference type="Gene3D" id="3.40.50.1000">
    <property type="entry name" value="HAD superfamily/HAD-like"/>
    <property type="match status" value="1"/>
</dbReference>
<dbReference type="PANTHER" id="PTHR43611">
    <property type="entry name" value="ALPHA-D-GLUCOSE 1-PHOSPHATE PHOSPHATASE"/>
    <property type="match status" value="1"/>
</dbReference>
<comment type="caution">
    <text evidence="1">The sequence shown here is derived from an EMBL/GenBank/DDBJ whole genome shotgun (WGS) entry which is preliminary data.</text>
</comment>
<dbReference type="Proteomes" id="UP000092993">
    <property type="component" value="Unassembled WGS sequence"/>
</dbReference>
<proteinExistence type="predicted"/>
<dbReference type="InterPro" id="IPR023198">
    <property type="entry name" value="PGP-like_dom2"/>
</dbReference>
<dbReference type="AlphaFoldDB" id="A0A1C7M8N9"/>
<dbReference type="InterPro" id="IPR023214">
    <property type="entry name" value="HAD_sf"/>
</dbReference>
<gene>
    <name evidence="1" type="primary">yihX_1</name>
    <name evidence="1" type="ORF">A0H81_08747</name>
</gene>
<evidence type="ECO:0000313" key="1">
    <source>
        <dbReference type="EMBL" id="OBZ71404.1"/>
    </source>
</evidence>
<keyword evidence="2" id="KW-1185">Reference proteome</keyword>
<dbReference type="PANTHER" id="PTHR43611:SF3">
    <property type="entry name" value="FLAVIN MONONUCLEOTIDE HYDROLASE 1, CHLOROPLATIC"/>
    <property type="match status" value="1"/>
</dbReference>
<dbReference type="EMBL" id="LUGG01000011">
    <property type="protein sequence ID" value="OBZ71404.1"/>
    <property type="molecule type" value="Genomic_DNA"/>
</dbReference>
<dbReference type="OrthoDB" id="2012566at2759"/>
<evidence type="ECO:0000313" key="2">
    <source>
        <dbReference type="Proteomes" id="UP000092993"/>
    </source>
</evidence>
<name>A0A1C7M8N9_GRIFR</name>
<dbReference type="OMA" id="DHNTHRI"/>
<dbReference type="SUPFAM" id="SSF56784">
    <property type="entry name" value="HAD-like"/>
    <property type="match status" value="1"/>
</dbReference>
<accession>A0A1C7M8N9</accession>
<reference evidence="1 2" key="1">
    <citation type="submission" date="2016-03" db="EMBL/GenBank/DDBJ databases">
        <title>Whole genome sequencing of Grifola frondosa 9006-11.</title>
        <authorList>
            <person name="Min B."/>
            <person name="Park H."/>
            <person name="Kim J.-G."/>
            <person name="Cho H."/>
            <person name="Oh Y.-L."/>
            <person name="Kong W.-S."/>
            <person name="Choi I.-G."/>
        </authorList>
    </citation>
    <scope>NUCLEOTIDE SEQUENCE [LARGE SCALE GENOMIC DNA]</scope>
    <source>
        <strain evidence="1 2">9006-11</strain>
    </source>
</reference>
<protein>
    <submittedName>
        <fullName evidence="1">Alpha-D-glucose-1-phosphate phosphatase YihX</fullName>
    </submittedName>
</protein>
<sequence>MTAGCKYSTLIVDVSDVLVTWPPNLSPPIPLQVLKSCLDSKTWYDYECGLISKEDCLQLLGERFSLDVTSIDDVWHQVRGSLRPNREMVSLVAEIRVQSGSNLRILGAFNVSPLDYDFFRNRASAERSICNAIYTSAQLGTRMPNLSFFQRVLADENIDPHSTIFMGRNVDDVVTPRSFGIHGVLLKDFDKVRRALRSLTVDPVKRGLDYLRIAAGNLVTETNMGITMMENFGQLLIFEALGDRSLVSLDEPPRRWNFFQGKGILTYDHYPDDLDTTCLGLIVMKPSEEFVHSLIDEMLEYLNDDGIPLTYFDHNTHRIDPVVAVNVLHLFYSYGRGSELKGALEWVHSVLVGDKIDAHRWASTKYVRRFQAL</sequence>
<dbReference type="Gene3D" id="1.10.150.240">
    <property type="entry name" value="Putative phosphatase, domain 2"/>
    <property type="match status" value="1"/>
</dbReference>
<dbReference type="InterPro" id="IPR036412">
    <property type="entry name" value="HAD-like_sf"/>
</dbReference>
<dbReference type="STRING" id="5627.A0A1C7M8N9"/>